<reference evidence="1 2" key="1">
    <citation type="submission" date="2019-03" db="EMBL/GenBank/DDBJ databases">
        <title>First draft genome of Liparis tanakae, snailfish: a comprehensive survey of snailfish specific genes.</title>
        <authorList>
            <person name="Kim W."/>
            <person name="Song I."/>
            <person name="Jeong J.-H."/>
            <person name="Kim D."/>
            <person name="Kim S."/>
            <person name="Ryu S."/>
            <person name="Song J.Y."/>
            <person name="Lee S.K."/>
        </authorList>
    </citation>
    <scope>NUCLEOTIDE SEQUENCE [LARGE SCALE GENOMIC DNA]</scope>
    <source>
        <tissue evidence="1">Muscle</tissue>
    </source>
</reference>
<protein>
    <submittedName>
        <fullName evidence="1">Uncharacterized protein</fullName>
    </submittedName>
</protein>
<keyword evidence="2" id="KW-1185">Reference proteome</keyword>
<dbReference type="AlphaFoldDB" id="A0A4Z2H832"/>
<dbReference type="EMBL" id="SRLO01000311">
    <property type="protein sequence ID" value="TNN61670.1"/>
    <property type="molecule type" value="Genomic_DNA"/>
</dbReference>
<dbReference type="Proteomes" id="UP000314294">
    <property type="component" value="Unassembled WGS sequence"/>
</dbReference>
<dbReference type="OrthoDB" id="6617140at2759"/>
<evidence type="ECO:0000313" key="2">
    <source>
        <dbReference type="Proteomes" id="UP000314294"/>
    </source>
</evidence>
<evidence type="ECO:0000313" key="1">
    <source>
        <dbReference type="EMBL" id="TNN61670.1"/>
    </source>
</evidence>
<comment type="caution">
    <text evidence="1">The sequence shown here is derived from an EMBL/GenBank/DDBJ whole genome shotgun (WGS) entry which is preliminary data.</text>
</comment>
<name>A0A4Z2H832_9TELE</name>
<organism evidence="1 2">
    <name type="scientific">Liparis tanakae</name>
    <name type="common">Tanaka's snailfish</name>
    <dbReference type="NCBI Taxonomy" id="230148"/>
    <lineage>
        <taxon>Eukaryota</taxon>
        <taxon>Metazoa</taxon>
        <taxon>Chordata</taxon>
        <taxon>Craniata</taxon>
        <taxon>Vertebrata</taxon>
        <taxon>Euteleostomi</taxon>
        <taxon>Actinopterygii</taxon>
        <taxon>Neopterygii</taxon>
        <taxon>Teleostei</taxon>
        <taxon>Neoteleostei</taxon>
        <taxon>Acanthomorphata</taxon>
        <taxon>Eupercaria</taxon>
        <taxon>Perciformes</taxon>
        <taxon>Cottioidei</taxon>
        <taxon>Cottales</taxon>
        <taxon>Liparidae</taxon>
        <taxon>Liparis</taxon>
    </lineage>
</organism>
<accession>A0A4Z2H832</accession>
<gene>
    <name evidence="1" type="ORF">EYF80_028100</name>
</gene>
<proteinExistence type="predicted"/>
<sequence length="126" mass="14979">MKHLSEELRKHENIRIHMDNSVKQARENRYQLDDGHRIEMKKHNEEATYPSLLSPYPLPPVGPSRTYTWVFRAPGELFCLYNLGRRKQVEVREHSLQGPQASHPMYRSSSERVILEAYRNTNKYKD</sequence>